<proteinExistence type="inferred from homology"/>
<dbReference type="RefSeq" id="WP_005221536.1">
    <property type="nucleotide sequence ID" value="NZ_CP007031.1"/>
</dbReference>
<dbReference type="InterPro" id="IPR047920">
    <property type="entry name" value="ZigA-like"/>
</dbReference>
<dbReference type="KEGG" id="mpur:MARPU_13130"/>
<dbReference type="AlphaFoldDB" id="W0E1T0"/>
<evidence type="ECO:0000256" key="4">
    <source>
        <dbReference type="ARBA" id="ARBA00034320"/>
    </source>
</evidence>
<dbReference type="Pfam" id="PF07683">
    <property type="entry name" value="CobW_C"/>
    <property type="match status" value="1"/>
</dbReference>
<keyword evidence="1" id="KW-0547">Nucleotide-binding</keyword>
<dbReference type="HOGENOM" id="CLU_017452_2_0_6"/>
<comment type="similarity">
    <text evidence="4">Belongs to the SIMIBI class G3E GTPase family. ZNG1 subfamily.</text>
</comment>
<evidence type="ECO:0000259" key="7">
    <source>
        <dbReference type="SMART" id="SM00833"/>
    </source>
</evidence>
<dbReference type="NCBIfam" id="NF038288">
    <property type="entry name" value="chaper_GTP_ZigA"/>
    <property type="match status" value="1"/>
</dbReference>
<dbReference type="InterPro" id="IPR003495">
    <property type="entry name" value="CobW/HypB/UreG_nucleotide-bd"/>
</dbReference>
<comment type="catalytic activity">
    <reaction evidence="6">
        <text>GTP + H2O = GDP + phosphate + H(+)</text>
        <dbReference type="Rhea" id="RHEA:19669"/>
        <dbReference type="ChEBI" id="CHEBI:15377"/>
        <dbReference type="ChEBI" id="CHEBI:15378"/>
        <dbReference type="ChEBI" id="CHEBI:37565"/>
        <dbReference type="ChEBI" id="CHEBI:43474"/>
        <dbReference type="ChEBI" id="CHEBI:58189"/>
    </reaction>
    <physiologicalReaction direction="left-to-right" evidence="6">
        <dbReference type="Rhea" id="RHEA:19670"/>
    </physiologicalReaction>
</comment>
<dbReference type="Gene3D" id="3.40.50.300">
    <property type="entry name" value="P-loop containing nucleotide triphosphate hydrolases"/>
    <property type="match status" value="1"/>
</dbReference>
<dbReference type="SUPFAM" id="SSF52540">
    <property type="entry name" value="P-loop containing nucleoside triphosphate hydrolases"/>
    <property type="match status" value="1"/>
</dbReference>
<dbReference type="PANTHER" id="PTHR43603">
    <property type="entry name" value="COBW DOMAIN-CONTAINING PROTEIN DDB_G0274527"/>
    <property type="match status" value="1"/>
</dbReference>
<dbReference type="OrthoDB" id="9808822at2"/>
<dbReference type="PANTHER" id="PTHR43603:SF1">
    <property type="entry name" value="ZINC-REGULATED GTPASE METALLOPROTEIN ACTIVATOR 1"/>
    <property type="match status" value="1"/>
</dbReference>
<evidence type="ECO:0000313" key="9">
    <source>
        <dbReference type="Proteomes" id="UP000005275"/>
    </source>
</evidence>
<dbReference type="InterPro" id="IPR051927">
    <property type="entry name" value="Zn_Chap_cDPG_Synth"/>
</dbReference>
<dbReference type="InterPro" id="IPR027417">
    <property type="entry name" value="P-loop_NTPase"/>
</dbReference>
<dbReference type="eggNOG" id="COG0523">
    <property type="taxonomic scope" value="Bacteria"/>
</dbReference>
<reference evidence="8 9" key="1">
    <citation type="submission" date="2013-12" db="EMBL/GenBank/DDBJ databases">
        <authorList>
            <consortium name="DOE Joint Genome Institute"/>
            <person name="Bryant D.A."/>
            <person name="Huntemann M."/>
            <person name="Han J."/>
            <person name="Chen A."/>
            <person name="Kyrpides N."/>
            <person name="Mavromatis K."/>
            <person name="Markowitz V."/>
            <person name="Palaniappan K."/>
            <person name="Ivanova N."/>
            <person name="Schaumberg A."/>
            <person name="Pati A."/>
            <person name="Liolios K."/>
            <person name="Nordberg H.P."/>
            <person name="Cantor M.N."/>
            <person name="Hua S.X."/>
            <person name="Woyke T."/>
        </authorList>
    </citation>
    <scope>NUCLEOTIDE SEQUENCE [LARGE SCALE GENOMIC DNA]</scope>
    <source>
        <strain evidence="8 9">984</strain>
    </source>
</reference>
<dbReference type="GO" id="GO:0016787">
    <property type="term" value="F:hydrolase activity"/>
    <property type="evidence" value="ECO:0007669"/>
    <property type="project" value="UniProtKB-KW"/>
</dbReference>
<organism evidence="8 9">
    <name type="scientific">Marichromatium purpuratum 984</name>
    <dbReference type="NCBI Taxonomy" id="765910"/>
    <lineage>
        <taxon>Bacteria</taxon>
        <taxon>Pseudomonadati</taxon>
        <taxon>Pseudomonadota</taxon>
        <taxon>Gammaproteobacteria</taxon>
        <taxon>Chromatiales</taxon>
        <taxon>Chromatiaceae</taxon>
        <taxon>Marichromatium</taxon>
    </lineage>
</organism>
<dbReference type="InterPro" id="IPR036627">
    <property type="entry name" value="CobW-likC_sf"/>
</dbReference>
<feature type="domain" description="CobW C-terminal" evidence="7">
    <location>
        <begin position="262"/>
        <end position="378"/>
    </location>
</feature>
<protein>
    <recommendedName>
        <fullName evidence="7">CobW C-terminal domain-containing protein</fullName>
    </recommendedName>
</protein>
<dbReference type="InterPro" id="IPR011629">
    <property type="entry name" value="CobW-like_C"/>
</dbReference>
<keyword evidence="9" id="KW-1185">Reference proteome</keyword>
<gene>
    <name evidence="8" type="ORF">MARPU_13130</name>
</gene>
<dbReference type="STRING" id="765910.MARPU_13130"/>
<keyword evidence="3" id="KW-0143">Chaperone</keyword>
<dbReference type="EMBL" id="CP007031">
    <property type="protein sequence ID" value="AHF04677.1"/>
    <property type="molecule type" value="Genomic_DNA"/>
</dbReference>
<dbReference type="SMART" id="SM00833">
    <property type="entry name" value="CobW_C"/>
    <property type="match status" value="1"/>
</dbReference>
<dbReference type="GO" id="GO:0000166">
    <property type="term" value="F:nucleotide binding"/>
    <property type="evidence" value="ECO:0007669"/>
    <property type="project" value="UniProtKB-KW"/>
</dbReference>
<dbReference type="Pfam" id="PF02492">
    <property type="entry name" value="cobW"/>
    <property type="match status" value="1"/>
</dbReference>
<evidence type="ECO:0000256" key="1">
    <source>
        <dbReference type="ARBA" id="ARBA00022741"/>
    </source>
</evidence>
<evidence type="ECO:0000313" key="8">
    <source>
        <dbReference type="EMBL" id="AHF04677.1"/>
    </source>
</evidence>
<evidence type="ECO:0000256" key="3">
    <source>
        <dbReference type="ARBA" id="ARBA00023186"/>
    </source>
</evidence>
<comment type="function">
    <text evidence="5">Zinc chaperone that directly transfers zinc cofactor to target proteins, thereby activating them. Zinc is transferred from the CXCC motif in the GTPase domain to the zinc binding site in target proteins in a process requiring GTP hydrolysis.</text>
</comment>
<accession>W0E1T0</accession>
<name>W0E1T0_MARPU</name>
<keyword evidence="2" id="KW-0378">Hydrolase</keyword>
<evidence type="ECO:0000256" key="5">
    <source>
        <dbReference type="ARBA" id="ARBA00045658"/>
    </source>
</evidence>
<evidence type="ECO:0000256" key="2">
    <source>
        <dbReference type="ARBA" id="ARBA00022801"/>
    </source>
</evidence>
<dbReference type="Proteomes" id="UP000005275">
    <property type="component" value="Chromosome"/>
</dbReference>
<dbReference type="CDD" id="cd03112">
    <property type="entry name" value="CobW-like"/>
    <property type="match status" value="1"/>
</dbReference>
<dbReference type="Gene3D" id="3.30.1220.10">
    <property type="entry name" value="CobW-like, C-terminal domain"/>
    <property type="match status" value="1"/>
</dbReference>
<evidence type="ECO:0000256" key="6">
    <source>
        <dbReference type="ARBA" id="ARBA00049117"/>
    </source>
</evidence>
<sequence>MHSQPTVEQTLPVTVLSGFLGAGKTTLLNHILNNREGQRVAVIVNDLSEVNVDADLVNREVQLNRAEEKLVEMSNGCICCTLREDLLVEVSRLAKEGRFDYLVIESTGISEPLPVAETFTFRDQEDTSLSDIARLDTMVTVVDAVNFDVDLEHAESLQARGESLGEDDRRTVSDLLIDQVEFADVILLNKIDLITAAERERLRHALRQLNRHARILDASFGKVPLDQVIGTGRFDFARAARSPGWLAEMRGEHTPETEEYGIGSFVYRARRPFHPTRFAAALQTDWPGNVLRSKGFFWLASRPDAAGEWSQAGGIVRHGPAGIWWAAAPREHWPTDPEQRARIMAEFDGEYGDRRQEIVFIGQNLEPEQTREILDRCLLSDEEMAGGAALWKSFEDPFPRWFAEHDED</sequence>